<reference evidence="1" key="1">
    <citation type="submission" date="2020-04" db="EMBL/GenBank/DDBJ databases">
        <authorList>
            <person name="Chiriac C."/>
            <person name="Salcher M."/>
            <person name="Ghai R."/>
            <person name="Kavagutti S V."/>
        </authorList>
    </citation>
    <scope>NUCLEOTIDE SEQUENCE</scope>
</reference>
<protein>
    <submittedName>
        <fullName evidence="1">Uncharacterized protein</fullName>
    </submittedName>
</protein>
<gene>
    <name evidence="1" type="ORF">UFOVP636_9</name>
</gene>
<name>A0A6J5N8W4_9CAUD</name>
<accession>A0A6J5N8W4</accession>
<dbReference type="EMBL" id="LR796597">
    <property type="protein sequence ID" value="CAB4153573.1"/>
    <property type="molecule type" value="Genomic_DNA"/>
</dbReference>
<sequence length="125" mass="14229">MIYLLTDTPEQYLWLTLAEGRTFFTESFTHYLMVLSKELSNKSLHQVVEIIQENERFTKIKLTTESLIDSGTYNYKVYGQNSSTNTSINDASVVGLVEVGQGNLTNSQTFYDATPLNIPTDVIYR</sequence>
<evidence type="ECO:0000313" key="1">
    <source>
        <dbReference type="EMBL" id="CAB4153573.1"/>
    </source>
</evidence>
<proteinExistence type="predicted"/>
<organism evidence="1">
    <name type="scientific">uncultured Caudovirales phage</name>
    <dbReference type="NCBI Taxonomy" id="2100421"/>
    <lineage>
        <taxon>Viruses</taxon>
        <taxon>Duplodnaviria</taxon>
        <taxon>Heunggongvirae</taxon>
        <taxon>Uroviricota</taxon>
        <taxon>Caudoviricetes</taxon>
        <taxon>Peduoviridae</taxon>
        <taxon>Maltschvirus</taxon>
        <taxon>Maltschvirus maltsch</taxon>
    </lineage>
</organism>